<feature type="transmembrane region" description="Helical" evidence="2">
    <location>
        <begin position="493"/>
        <end position="515"/>
    </location>
</feature>
<proteinExistence type="predicted"/>
<accession>A0A2R5GEL9</accession>
<evidence type="ECO:0000313" key="4">
    <source>
        <dbReference type="Proteomes" id="UP000241890"/>
    </source>
</evidence>
<feature type="transmembrane region" description="Helical" evidence="2">
    <location>
        <begin position="652"/>
        <end position="676"/>
    </location>
</feature>
<keyword evidence="4" id="KW-1185">Reference proteome</keyword>
<feature type="transmembrane region" description="Helical" evidence="2">
    <location>
        <begin position="78"/>
        <end position="103"/>
    </location>
</feature>
<name>A0A2R5GEL9_9STRA</name>
<keyword evidence="2" id="KW-0812">Transmembrane</keyword>
<comment type="caution">
    <text evidence="3">The sequence shown here is derived from an EMBL/GenBank/DDBJ whole genome shotgun (WGS) entry which is preliminary data.</text>
</comment>
<keyword evidence="2" id="KW-1133">Transmembrane helix</keyword>
<feature type="transmembrane region" description="Helical" evidence="2">
    <location>
        <begin position="564"/>
        <end position="587"/>
    </location>
</feature>
<feature type="region of interest" description="Disordered" evidence="1">
    <location>
        <begin position="860"/>
        <end position="908"/>
    </location>
</feature>
<feature type="transmembrane region" description="Helical" evidence="2">
    <location>
        <begin position="381"/>
        <end position="408"/>
    </location>
</feature>
<feature type="transmembrane region" description="Helical" evidence="2">
    <location>
        <begin position="455"/>
        <end position="473"/>
    </location>
</feature>
<feature type="transmembrane region" description="Helical" evidence="2">
    <location>
        <begin position="811"/>
        <end position="833"/>
    </location>
</feature>
<evidence type="ECO:0000256" key="2">
    <source>
        <dbReference type="SAM" id="Phobius"/>
    </source>
</evidence>
<feature type="transmembrane region" description="Helical" evidence="2">
    <location>
        <begin position="762"/>
        <end position="791"/>
    </location>
</feature>
<feature type="transmembrane region" description="Helical" evidence="2">
    <location>
        <begin position="340"/>
        <end position="360"/>
    </location>
</feature>
<dbReference type="Proteomes" id="UP000241890">
    <property type="component" value="Unassembled WGS sequence"/>
</dbReference>
<feature type="transmembrane region" description="Helical" evidence="2">
    <location>
        <begin position="275"/>
        <end position="303"/>
    </location>
</feature>
<reference evidence="3 4" key="1">
    <citation type="submission" date="2017-12" db="EMBL/GenBank/DDBJ databases">
        <title>Sequencing, de novo assembly and annotation of complete genome of a new Thraustochytrid species, strain FCC1311.</title>
        <authorList>
            <person name="Sedici K."/>
            <person name="Godart F."/>
            <person name="Aiese Cigliano R."/>
            <person name="Sanseverino W."/>
            <person name="Barakat M."/>
            <person name="Ortet P."/>
            <person name="Marechal E."/>
            <person name="Cagnac O."/>
            <person name="Amato A."/>
        </authorList>
    </citation>
    <scope>NUCLEOTIDE SEQUENCE [LARGE SCALE GENOMIC DNA]</scope>
</reference>
<dbReference type="InParanoid" id="A0A2R5GEL9"/>
<feature type="transmembrane region" description="Helical" evidence="2">
    <location>
        <begin position="20"/>
        <end position="40"/>
    </location>
</feature>
<feature type="compositionally biased region" description="Basic and acidic residues" evidence="1">
    <location>
        <begin position="895"/>
        <end position="908"/>
    </location>
</feature>
<evidence type="ECO:0000256" key="1">
    <source>
        <dbReference type="SAM" id="MobiDB-lite"/>
    </source>
</evidence>
<keyword evidence="2" id="KW-0472">Membrane</keyword>
<feature type="transmembrane region" description="Helical" evidence="2">
    <location>
        <begin position="315"/>
        <end position="334"/>
    </location>
</feature>
<protein>
    <submittedName>
        <fullName evidence="3">Uncharacterized protein</fullName>
    </submittedName>
</protein>
<dbReference type="AlphaFoldDB" id="A0A2R5GEL9"/>
<gene>
    <name evidence="3" type="ORF">FCC1311_055982</name>
</gene>
<dbReference type="OrthoDB" id="498037at2759"/>
<feature type="transmembrane region" description="Helical" evidence="2">
    <location>
        <begin position="682"/>
        <end position="699"/>
    </location>
</feature>
<organism evidence="3 4">
    <name type="scientific">Hondaea fermentalgiana</name>
    <dbReference type="NCBI Taxonomy" id="2315210"/>
    <lineage>
        <taxon>Eukaryota</taxon>
        <taxon>Sar</taxon>
        <taxon>Stramenopiles</taxon>
        <taxon>Bigyra</taxon>
        <taxon>Labyrinthulomycetes</taxon>
        <taxon>Thraustochytrida</taxon>
        <taxon>Thraustochytriidae</taxon>
        <taxon>Hondaea</taxon>
    </lineage>
</organism>
<evidence type="ECO:0000313" key="3">
    <source>
        <dbReference type="EMBL" id="GBG29376.1"/>
    </source>
</evidence>
<sequence>MLPYQYGGEIYIAATYFANAVSYMFLAGGVAVMLFIGRVLDMSYWEQPAACWLRRVWYALAAILTLATVISASQVFSAAILLAVIFIACACSVIVLVSVKSMLGPSPAMARSFGYMQILSGVLILIAQVIFLLTQGKATDNCASSTYWSITATREWTYYEVDCPFEVEISPFENATADAQFYSCSFREETCTIGDYDYAIADESLIEKQTEITTDGSCRLRTAKLIFKVARDFLSRSALDNINMQWMGSDAVVGKSNGTEIVKVRARYHGCSRAFLLWSGPLCMSVFALWIGVGTLVVILPKYDDARNADRQRKILARGTISLLLLMWIGASIGGSDMNMSQIVIFCAGAGIGMLLLGYISAHGINSLWEVASGSKFGQQAMAIMISDWGLAFMALGLMPVGFLYLLLSIPCQFMRKINIFGCNLPVDPADRRNIVTKGASAGLKRARALNWTSILTKVIILGLLFMSLNVVVSKFTSVAMSALNEWIRLQNFGMGQITMVFFAVGMAAFLNPLIPGPPIYVSGGIVLVEGTRVMFAGMLSGQTVEASGELACTDLYTDGECEAGYWIAIAYTVAVCTVLKMCAITVQQKVFGERMGRFISIRRFIGVNTVACRAIKIILQDRGLTMRKVFILCGGPDWPTSVTTGILGLPLLSMLIGSLPIVFLIAPSVLAGASLLRTTEGSIWSSISVLAVGLSVVLQSASMFGAMHVIAKVATEHENELAAMDPDLEVLEYTKKSERKRAAMAHAKDWHRKGFPLVARFFLIVGAATMILSVYLAVVLGSACFGSFSVSDSISEDLGGDPFAIVLWPLGYLCLLLLAISVFCFCVLEVVFSCICKSVAQVSPEEALPAFASGKPTANDISSPLHSPDSAEPAMQTTEASSPTHTEASLPSHTEARAETTVKPADS</sequence>
<feature type="compositionally biased region" description="Polar residues" evidence="1">
    <location>
        <begin position="876"/>
        <end position="893"/>
    </location>
</feature>
<dbReference type="EMBL" id="BEYU01000056">
    <property type="protein sequence ID" value="GBG29376.1"/>
    <property type="molecule type" value="Genomic_DNA"/>
</dbReference>
<feature type="transmembrane region" description="Helical" evidence="2">
    <location>
        <begin position="115"/>
        <end position="134"/>
    </location>
</feature>